<dbReference type="InterPro" id="IPR029044">
    <property type="entry name" value="Nucleotide-diphossugar_trans"/>
</dbReference>
<evidence type="ECO:0000313" key="3">
    <source>
        <dbReference type="Proteomes" id="UP000198432"/>
    </source>
</evidence>
<dbReference type="SUPFAM" id="SSF53448">
    <property type="entry name" value="Nucleotide-diphospho-sugar transferases"/>
    <property type="match status" value="1"/>
</dbReference>
<dbReference type="OrthoDB" id="396512at2"/>
<dbReference type="EMBL" id="FZOQ01000006">
    <property type="protein sequence ID" value="SNS41226.1"/>
    <property type="molecule type" value="Genomic_DNA"/>
</dbReference>
<protein>
    <submittedName>
        <fullName evidence="2">Glycosyltransferase, GT2 family</fullName>
    </submittedName>
</protein>
<sequence>MHQLPLVSIICLCYNHERFLREALDSVLAQTYPSVEILVVDDSSTDDSVAIIQEYLDKYPQIKFISTGQNVGNTKAFNIGWRASRGAYLLDFATDDVLLPERVAQQVAAFEQLDKSYGVVFSDAAYISDASAHLGYHYQRHQDGTVAAEVPSGDVFKDILRRYFICPPTMMMRREVFEDLGGYDEALAYEDFDFWVRSSRKYKYFYLNRVTTLRRVHERSLSQGLYKVGNKLLSSTVKVCEKAARLVLTEEERQALAVRLKYEARHAYLTCNYQEAEQLFSLLQKQGKLPFLYQLLRQLNRQNINLSFLRKWYHHLRK</sequence>
<gene>
    <name evidence="2" type="ORF">SAMN06296052_10661</name>
</gene>
<dbReference type="InterPro" id="IPR001173">
    <property type="entry name" value="Glyco_trans_2-like"/>
</dbReference>
<dbReference type="InterPro" id="IPR050834">
    <property type="entry name" value="Glycosyltransf_2"/>
</dbReference>
<dbReference type="Gene3D" id="3.90.550.10">
    <property type="entry name" value="Spore Coat Polysaccharide Biosynthesis Protein SpsA, Chain A"/>
    <property type="match status" value="1"/>
</dbReference>
<organism evidence="2 3">
    <name type="scientific">Pontibacter ummariensis</name>
    <dbReference type="NCBI Taxonomy" id="1610492"/>
    <lineage>
        <taxon>Bacteria</taxon>
        <taxon>Pseudomonadati</taxon>
        <taxon>Bacteroidota</taxon>
        <taxon>Cytophagia</taxon>
        <taxon>Cytophagales</taxon>
        <taxon>Hymenobacteraceae</taxon>
        <taxon>Pontibacter</taxon>
    </lineage>
</organism>
<dbReference type="RefSeq" id="WP_089318723.1">
    <property type="nucleotide sequence ID" value="NZ_FZOQ01000006.1"/>
</dbReference>
<dbReference type="GO" id="GO:0016740">
    <property type="term" value="F:transferase activity"/>
    <property type="evidence" value="ECO:0007669"/>
    <property type="project" value="UniProtKB-KW"/>
</dbReference>
<accession>A0A239E9D1</accession>
<proteinExistence type="predicted"/>
<reference evidence="3" key="1">
    <citation type="submission" date="2017-06" db="EMBL/GenBank/DDBJ databases">
        <authorList>
            <person name="Varghese N."/>
            <person name="Submissions S."/>
        </authorList>
    </citation>
    <scope>NUCLEOTIDE SEQUENCE [LARGE SCALE GENOMIC DNA]</scope>
    <source>
        <strain evidence="3">NKM1</strain>
    </source>
</reference>
<evidence type="ECO:0000313" key="2">
    <source>
        <dbReference type="EMBL" id="SNS41226.1"/>
    </source>
</evidence>
<dbReference type="PANTHER" id="PTHR43685:SF11">
    <property type="entry name" value="GLYCOSYLTRANSFERASE TAGX-RELATED"/>
    <property type="match status" value="1"/>
</dbReference>
<feature type="domain" description="Glycosyltransferase 2-like" evidence="1">
    <location>
        <begin position="8"/>
        <end position="180"/>
    </location>
</feature>
<keyword evidence="2" id="KW-0808">Transferase</keyword>
<dbReference type="AlphaFoldDB" id="A0A239E9D1"/>
<evidence type="ECO:0000259" key="1">
    <source>
        <dbReference type="Pfam" id="PF00535"/>
    </source>
</evidence>
<keyword evidence="3" id="KW-1185">Reference proteome</keyword>
<dbReference type="Pfam" id="PF00535">
    <property type="entry name" value="Glycos_transf_2"/>
    <property type="match status" value="1"/>
</dbReference>
<dbReference type="PANTHER" id="PTHR43685">
    <property type="entry name" value="GLYCOSYLTRANSFERASE"/>
    <property type="match status" value="1"/>
</dbReference>
<dbReference type="Proteomes" id="UP000198432">
    <property type="component" value="Unassembled WGS sequence"/>
</dbReference>
<name>A0A239E9D1_9BACT</name>